<dbReference type="SMART" id="SM00464">
    <property type="entry name" value="LON"/>
    <property type="match status" value="1"/>
</dbReference>
<dbReference type="EC" id="3.4.21.53" evidence="11"/>
<accession>A0A7M7SUM4</accession>
<dbReference type="OrthoDB" id="2411602at2759"/>
<dbReference type="FunFam" id="1.10.8.60:FF:000043">
    <property type="entry name" value="Lon protease homolog, mitochondrial"/>
    <property type="match status" value="1"/>
</dbReference>
<dbReference type="SMART" id="SM00382">
    <property type="entry name" value="AAA"/>
    <property type="match status" value="1"/>
</dbReference>
<dbReference type="CDD" id="cd19500">
    <property type="entry name" value="RecA-like_Lon"/>
    <property type="match status" value="1"/>
</dbReference>
<dbReference type="InterPro" id="IPR027417">
    <property type="entry name" value="P-loop_NTPase"/>
</dbReference>
<dbReference type="InterPro" id="IPR004815">
    <property type="entry name" value="Lon_bac/euk-typ"/>
</dbReference>
<dbReference type="InterPro" id="IPR054594">
    <property type="entry name" value="Lon_lid"/>
</dbReference>
<dbReference type="SUPFAM" id="SSF88697">
    <property type="entry name" value="PUA domain-like"/>
    <property type="match status" value="2"/>
</dbReference>
<feature type="binding site" evidence="11">
    <location>
        <begin position="618"/>
        <end position="625"/>
    </location>
    <ligand>
        <name>ATP</name>
        <dbReference type="ChEBI" id="CHEBI:30616"/>
    </ligand>
</feature>
<dbReference type="GO" id="GO:0034599">
    <property type="term" value="P:cellular response to oxidative stress"/>
    <property type="evidence" value="ECO:0007669"/>
    <property type="project" value="UniProtKB-UniRule"/>
</dbReference>
<keyword evidence="6 11" id="KW-0067">ATP-binding</keyword>
<keyword evidence="9 11" id="KW-0496">Mitochondrion</keyword>
<dbReference type="GO" id="GO:0051131">
    <property type="term" value="P:chaperone-mediated protein complex assembly"/>
    <property type="evidence" value="ECO:0007669"/>
    <property type="project" value="UniProtKB-UniRule"/>
</dbReference>
<dbReference type="FunFam" id="1.20.5.5270:FF:000001">
    <property type="entry name" value="Lon protease homolog, mitochondrial"/>
    <property type="match status" value="1"/>
</dbReference>
<dbReference type="Gene3D" id="1.10.8.60">
    <property type="match status" value="1"/>
</dbReference>
<evidence type="ECO:0000313" key="17">
    <source>
        <dbReference type="EnsemblMetazoa" id="XP_030832641"/>
    </source>
</evidence>
<dbReference type="FunFam" id="2.30.130.40:FF:000004">
    <property type="entry name" value="Lon protease homolog, mitochondrial"/>
    <property type="match status" value="1"/>
</dbReference>
<dbReference type="Pfam" id="PF02190">
    <property type="entry name" value="LON_substr_bdg"/>
    <property type="match status" value="1"/>
</dbReference>
<feature type="compositionally biased region" description="Acidic residues" evidence="14">
    <location>
        <begin position="312"/>
        <end position="324"/>
    </location>
</feature>
<evidence type="ECO:0000256" key="7">
    <source>
        <dbReference type="ARBA" id="ARBA00022946"/>
    </source>
</evidence>
<dbReference type="GO" id="GO:0005759">
    <property type="term" value="C:mitochondrial matrix"/>
    <property type="evidence" value="ECO:0000318"/>
    <property type="project" value="GO_Central"/>
</dbReference>
<dbReference type="PROSITE" id="PS51786">
    <property type="entry name" value="LON_PROTEOLYTIC"/>
    <property type="match status" value="1"/>
</dbReference>
<dbReference type="Gene3D" id="1.20.58.1480">
    <property type="match status" value="1"/>
</dbReference>
<evidence type="ECO:0000256" key="2">
    <source>
        <dbReference type="ARBA" id="ARBA00022670"/>
    </source>
</evidence>
<dbReference type="Gene3D" id="3.30.230.10">
    <property type="match status" value="1"/>
</dbReference>
<dbReference type="PANTHER" id="PTHR43718">
    <property type="entry name" value="LON PROTEASE"/>
    <property type="match status" value="1"/>
</dbReference>
<evidence type="ECO:0000256" key="4">
    <source>
        <dbReference type="ARBA" id="ARBA00022801"/>
    </source>
</evidence>
<dbReference type="GO" id="GO:0003697">
    <property type="term" value="F:single-stranded DNA binding"/>
    <property type="evidence" value="ECO:0000318"/>
    <property type="project" value="GO_Central"/>
</dbReference>
<evidence type="ECO:0000256" key="8">
    <source>
        <dbReference type="ARBA" id="ARBA00023125"/>
    </source>
</evidence>
<dbReference type="PRINTS" id="PR00830">
    <property type="entry name" value="ENDOLAPTASE"/>
</dbReference>
<feature type="region of interest" description="Disordered" evidence="14">
    <location>
        <begin position="49"/>
        <end position="73"/>
    </location>
</feature>
<keyword evidence="8 11" id="KW-0238">DNA-binding</keyword>
<organism evidence="17 18">
    <name type="scientific">Strongylocentrotus purpuratus</name>
    <name type="common">Purple sea urchin</name>
    <dbReference type="NCBI Taxonomy" id="7668"/>
    <lineage>
        <taxon>Eukaryota</taxon>
        <taxon>Metazoa</taxon>
        <taxon>Echinodermata</taxon>
        <taxon>Eleutherozoa</taxon>
        <taxon>Echinozoa</taxon>
        <taxon>Echinoidea</taxon>
        <taxon>Euechinoidea</taxon>
        <taxon>Echinacea</taxon>
        <taxon>Camarodonta</taxon>
        <taxon>Echinidea</taxon>
        <taxon>Strongylocentrotidae</taxon>
        <taxon>Strongylocentrotus</taxon>
    </lineage>
</organism>
<keyword evidence="3 11" id="KW-0547">Nucleotide-binding</keyword>
<reference evidence="17" key="2">
    <citation type="submission" date="2021-01" db="UniProtKB">
        <authorList>
            <consortium name="EnsemblMetazoa"/>
        </authorList>
    </citation>
    <scope>IDENTIFICATION</scope>
</reference>
<feature type="active site" evidence="11 12">
    <location>
        <position position="950"/>
    </location>
</feature>
<dbReference type="SUPFAM" id="SSF54211">
    <property type="entry name" value="Ribosomal protein S5 domain 2-like"/>
    <property type="match status" value="1"/>
</dbReference>
<dbReference type="NCBIfam" id="TIGR00763">
    <property type="entry name" value="lon"/>
    <property type="match status" value="1"/>
</dbReference>
<dbReference type="OMA" id="WLTNIPW"/>
<dbReference type="Pfam" id="PF22667">
    <property type="entry name" value="Lon_lid"/>
    <property type="match status" value="1"/>
</dbReference>
<dbReference type="GO" id="GO:0004252">
    <property type="term" value="F:serine-type endopeptidase activity"/>
    <property type="evidence" value="ECO:0007669"/>
    <property type="project" value="UniProtKB-UniRule"/>
</dbReference>
<dbReference type="FunFam" id="3.40.50.300:FF:000021">
    <property type="entry name" value="Lon protease homolog"/>
    <property type="match status" value="1"/>
</dbReference>
<dbReference type="Proteomes" id="UP000007110">
    <property type="component" value="Unassembled WGS sequence"/>
</dbReference>
<dbReference type="CTD" id="9361"/>
<evidence type="ECO:0000256" key="5">
    <source>
        <dbReference type="ARBA" id="ARBA00022825"/>
    </source>
</evidence>
<evidence type="ECO:0000256" key="1">
    <source>
        <dbReference type="ARBA" id="ARBA00004305"/>
    </source>
</evidence>
<dbReference type="KEGG" id="spu:100889553"/>
<evidence type="ECO:0000256" key="6">
    <source>
        <dbReference type="ARBA" id="ARBA00022840"/>
    </source>
</evidence>
<dbReference type="FunFam" id="3.30.230.10:FF:000015">
    <property type="entry name" value="Lon protease homolog, mitochondrial"/>
    <property type="match status" value="1"/>
</dbReference>
<dbReference type="GO" id="GO:0070407">
    <property type="term" value="P:oxidation-dependent protein catabolic process"/>
    <property type="evidence" value="ECO:0007669"/>
    <property type="project" value="UniProtKB-UniRule"/>
</dbReference>
<dbReference type="Pfam" id="PF05362">
    <property type="entry name" value="Lon_C"/>
    <property type="match status" value="1"/>
</dbReference>
<comment type="similarity">
    <text evidence="11 12 13">Belongs to the peptidase S16 family.</text>
</comment>
<comment type="subunit">
    <text evidence="11">Homohexamer or homoheptamer. Organized in a ring with a central cavity.</text>
</comment>
<dbReference type="GO" id="GO:0005524">
    <property type="term" value="F:ATP binding"/>
    <property type="evidence" value="ECO:0007669"/>
    <property type="project" value="UniProtKB-UniRule"/>
</dbReference>
<dbReference type="InParanoid" id="A0A7M7SUM4"/>
<evidence type="ECO:0000256" key="14">
    <source>
        <dbReference type="SAM" id="MobiDB-lite"/>
    </source>
</evidence>
<evidence type="ECO:0000256" key="3">
    <source>
        <dbReference type="ARBA" id="ARBA00022741"/>
    </source>
</evidence>
<dbReference type="InterPro" id="IPR027065">
    <property type="entry name" value="Lon_Prtase"/>
</dbReference>
<dbReference type="PROSITE" id="PS01046">
    <property type="entry name" value="LON_SER"/>
    <property type="match status" value="1"/>
</dbReference>
<dbReference type="GO" id="GO:0004176">
    <property type="term" value="F:ATP-dependent peptidase activity"/>
    <property type="evidence" value="ECO:0000318"/>
    <property type="project" value="GO_Central"/>
</dbReference>
<evidence type="ECO:0000256" key="10">
    <source>
        <dbReference type="ARBA" id="ARBA00050665"/>
    </source>
</evidence>
<dbReference type="InterPro" id="IPR008268">
    <property type="entry name" value="Peptidase_S16_AS"/>
</dbReference>
<sequence>MSYCKFRAFRLHDISNRLRSCAWRNSFVAVHPTRPITHRTALVGHASGAGGNAWTNPLSPGRTKPSSNLMKSDVSRRLTRTDFCNRHIASLSVLDARIEQQEHFVSPSSKAFSRSIWKWNGDRGNGGLGGRSGNGDGEASSGDGSGGEDGSPSSGDGAGDGGDYPPPSMVSLSPMTIPEDFSPVPLIAVPRNPVFPKFIKIIEVTNKPLMEILRRKLRLAQPYAGVFLRKDDKDETEIIPDLDAVYSVGTFVQIHEMQDLGDRLRLVLMGHRRIRISGLAEDVQEAAAEAVPETAPGADPEAVPETASEAVPEADPETAPEADPEALSGVDGETQEDKAPSLDENENVSTEPEEEQESQSYPDQVLMVEVENVKHQTFKTTEEVKALTAEVVKTIRDIIALNPLYRESVAQMIQAGHRVIDNPVYLSDLGAALTGADPEELQEVLEETDIPKRLYLALNLLKKEYELSKLQQRLGREVEDKVKSAHRKYMLQEQLKIIKKELGLEKDDKDAIEEKFRERLKDKTVPKVVMDVIEEEMNKLSFLDNHSSEFSVTRNYLDWLTTLPWGMYSEENVDLKRAREVLEEDHYGMDDVKNRILEFVAVSQLKKSTQGKILCFYGPPGVGKTSIAKSIASALNREYFRFSVGGMTDVAEIKGHRRTYVGAMPGKVIQCLKKVKTENPLILIDEVDKIGRGFQGDPSSALLELLDPEQNANFLDHYLDVPVDMSKVLFICTANITDTIPEPLRDRMEMIDVSGYVAQEKVAIAERYLVPMARDHSGIADQVTIDTDAMNQLIKAYCRESGVRNLQKHIEKIYRKAAYKMVHDSADSIHVTMENLHEFVGKPLFTSDRMYEKTPVGVVMGLAWTSMGGSTLYIETCLSRSLTPESKEGGGAMQLTGNLGNVMKESAEIAYTFAKSFLLDHPPEEGGTSLQSSQVHLHVPEGATPKDGPSAGCTIVSALLSLAMGRPIRQNMAMTGEVSLTGKVLPVGGIKEKTIAAKRAGVDCIILPAENRKDFSDLPSFITEGLEVHFVEHYRDVFSIVFP</sequence>
<proteinExistence type="inferred from homology"/>
<dbReference type="GO" id="GO:0006515">
    <property type="term" value="P:protein quality control for misfolded or incompletely synthesized proteins"/>
    <property type="evidence" value="ECO:0000318"/>
    <property type="project" value="GO_Central"/>
</dbReference>
<keyword evidence="18" id="KW-1185">Reference proteome</keyword>
<dbReference type="GO" id="GO:0016887">
    <property type="term" value="F:ATP hydrolysis activity"/>
    <property type="evidence" value="ECO:0007669"/>
    <property type="project" value="UniProtKB-UniRule"/>
</dbReference>
<feature type="domain" description="Lon N-terminal" evidence="16">
    <location>
        <begin position="184"/>
        <end position="465"/>
    </location>
</feature>
<feature type="compositionally biased region" description="Gly residues" evidence="14">
    <location>
        <begin position="123"/>
        <end position="136"/>
    </location>
</feature>
<dbReference type="GO" id="GO:0043565">
    <property type="term" value="F:sequence-specific DNA binding"/>
    <property type="evidence" value="ECO:0007669"/>
    <property type="project" value="UniProtKB-UniRule"/>
</dbReference>
<comment type="subcellular location">
    <subcellularLocation>
        <location evidence="1 11">Mitochondrion matrix</location>
    </subcellularLocation>
</comment>
<evidence type="ECO:0000256" key="9">
    <source>
        <dbReference type="ARBA" id="ARBA00023128"/>
    </source>
</evidence>
<dbReference type="AlphaFoldDB" id="A0A7M7SUM4"/>
<dbReference type="Gene3D" id="1.20.5.5270">
    <property type="match status" value="1"/>
</dbReference>
<dbReference type="HAMAP" id="MF_03120">
    <property type="entry name" value="lonm_euk"/>
    <property type="match status" value="1"/>
</dbReference>
<dbReference type="InterPro" id="IPR014721">
    <property type="entry name" value="Ribsml_uS5_D2-typ_fold_subgr"/>
</dbReference>
<dbReference type="InterPro" id="IPR008269">
    <property type="entry name" value="Lon_proteolytic"/>
</dbReference>
<evidence type="ECO:0000256" key="12">
    <source>
        <dbReference type="PROSITE-ProRule" id="PRU01122"/>
    </source>
</evidence>
<dbReference type="InterPro" id="IPR027503">
    <property type="entry name" value="Lonm_euk"/>
</dbReference>
<feature type="compositionally biased region" description="Polar residues" evidence="14">
    <location>
        <begin position="53"/>
        <end position="70"/>
    </location>
</feature>
<dbReference type="RefSeq" id="XP_030832641.1">
    <property type="nucleotide sequence ID" value="XM_030976781.1"/>
</dbReference>
<evidence type="ECO:0000259" key="15">
    <source>
        <dbReference type="PROSITE" id="PS51786"/>
    </source>
</evidence>
<dbReference type="PANTHER" id="PTHR43718:SF2">
    <property type="entry name" value="LON PROTEASE HOMOLOG, MITOCHONDRIAL"/>
    <property type="match status" value="1"/>
</dbReference>
<dbReference type="PROSITE" id="PS51787">
    <property type="entry name" value="LON_N"/>
    <property type="match status" value="1"/>
</dbReference>
<dbReference type="GeneID" id="100889553"/>
<evidence type="ECO:0000259" key="16">
    <source>
        <dbReference type="PROSITE" id="PS51787"/>
    </source>
</evidence>
<dbReference type="Gene3D" id="2.30.130.40">
    <property type="entry name" value="LON domain-like"/>
    <property type="match status" value="1"/>
</dbReference>
<dbReference type="FunCoup" id="A0A7M7SUM4">
    <property type="interactions" value="1543"/>
</dbReference>
<dbReference type="Pfam" id="PF00004">
    <property type="entry name" value="AAA"/>
    <property type="match status" value="1"/>
</dbReference>
<dbReference type="InterPro" id="IPR015947">
    <property type="entry name" value="PUA-like_sf"/>
</dbReference>
<comment type="function">
    <text evidence="11">ATP-dependent serine protease that mediates the selective degradation of misfolded, unassembled or oxidatively damaged polypeptides as well as certain short-lived regulatory proteins in the mitochondrial matrix. May also have a chaperone function in the assembly of inner membrane protein complexes. Participates in the regulation of mitochondrial gene expression and in the maintenance of the integrity of the mitochondrial genome. Binds to mitochondrial DNA in a site-specific manner.</text>
</comment>
<name>A0A7M7SUM4_STRPU</name>
<keyword evidence="7" id="KW-0809">Transit peptide</keyword>
<protein>
    <recommendedName>
        <fullName evidence="11">Lon protease homolog, mitochondrial</fullName>
        <ecNumber evidence="11">3.4.21.53</ecNumber>
    </recommendedName>
</protein>
<dbReference type="FunFam" id="1.20.58.1480:FF:000002">
    <property type="entry name" value="Lon protease homolog, mitochondrial"/>
    <property type="match status" value="1"/>
</dbReference>
<evidence type="ECO:0000256" key="13">
    <source>
        <dbReference type="RuleBase" id="RU000591"/>
    </source>
</evidence>
<keyword evidence="4 11" id="KW-0378">Hydrolase</keyword>
<dbReference type="InterPro" id="IPR003959">
    <property type="entry name" value="ATPase_AAA_core"/>
</dbReference>
<dbReference type="EnsemblMetazoa" id="XM_030976781">
    <property type="protein sequence ID" value="XP_030832641"/>
    <property type="gene ID" value="LOC100889553"/>
</dbReference>
<keyword evidence="5 11" id="KW-0720">Serine protease</keyword>
<keyword evidence="2 11" id="KW-0645">Protease</keyword>
<dbReference type="InterPro" id="IPR003593">
    <property type="entry name" value="AAA+_ATPase"/>
</dbReference>
<evidence type="ECO:0000313" key="18">
    <source>
        <dbReference type="Proteomes" id="UP000007110"/>
    </source>
</evidence>
<dbReference type="InterPro" id="IPR046336">
    <property type="entry name" value="Lon_prtase_N_sf"/>
</dbReference>
<feature type="active site" evidence="11 12">
    <location>
        <position position="993"/>
    </location>
</feature>
<reference evidence="18" key="1">
    <citation type="submission" date="2015-02" db="EMBL/GenBank/DDBJ databases">
        <title>Genome sequencing for Strongylocentrotus purpuratus.</title>
        <authorList>
            <person name="Murali S."/>
            <person name="Liu Y."/>
            <person name="Vee V."/>
            <person name="English A."/>
            <person name="Wang M."/>
            <person name="Skinner E."/>
            <person name="Han Y."/>
            <person name="Muzny D.M."/>
            <person name="Worley K.C."/>
            <person name="Gibbs R.A."/>
        </authorList>
    </citation>
    <scope>NUCLEOTIDE SEQUENCE</scope>
</reference>
<evidence type="ECO:0000256" key="11">
    <source>
        <dbReference type="HAMAP-Rule" id="MF_03120"/>
    </source>
</evidence>
<feature type="region of interest" description="Disordered" evidence="14">
    <location>
        <begin position="123"/>
        <end position="175"/>
    </location>
</feature>
<dbReference type="GO" id="GO:0007005">
    <property type="term" value="P:mitochondrion organization"/>
    <property type="evidence" value="ECO:0000318"/>
    <property type="project" value="GO_Central"/>
</dbReference>
<feature type="domain" description="Lon proteolytic" evidence="15">
    <location>
        <begin position="853"/>
        <end position="1043"/>
    </location>
</feature>
<comment type="catalytic activity">
    <reaction evidence="10 11">
        <text>Hydrolysis of proteins in presence of ATP.</text>
        <dbReference type="EC" id="3.4.21.53"/>
    </reaction>
</comment>
<dbReference type="SUPFAM" id="SSF52540">
    <property type="entry name" value="P-loop containing nucleoside triphosphate hydrolases"/>
    <property type="match status" value="1"/>
</dbReference>
<feature type="compositionally biased region" description="Acidic residues" evidence="14">
    <location>
        <begin position="343"/>
        <end position="357"/>
    </location>
</feature>
<feature type="region of interest" description="Disordered" evidence="14">
    <location>
        <begin position="287"/>
        <end position="363"/>
    </location>
</feature>
<feature type="compositionally biased region" description="Low complexity" evidence="14">
    <location>
        <begin position="287"/>
        <end position="298"/>
    </location>
</feature>
<dbReference type="InterPro" id="IPR020568">
    <property type="entry name" value="Ribosomal_Su5_D2-typ_SF"/>
</dbReference>
<dbReference type="InterPro" id="IPR003111">
    <property type="entry name" value="Lon_prtase_N"/>
</dbReference>
<dbReference type="Gene3D" id="3.40.50.300">
    <property type="entry name" value="P-loop containing nucleotide triphosphate hydrolases"/>
    <property type="match status" value="1"/>
</dbReference>